<protein>
    <submittedName>
        <fullName evidence="2">Uncharacterized protein</fullName>
    </submittedName>
</protein>
<keyword evidence="1" id="KW-0812">Transmembrane</keyword>
<dbReference type="AlphaFoldDB" id="A0A0L8GWT0"/>
<reference evidence="2" key="1">
    <citation type="submission" date="2015-07" db="EMBL/GenBank/DDBJ databases">
        <title>MeaNS - Measles Nucleotide Surveillance Program.</title>
        <authorList>
            <person name="Tran T."/>
            <person name="Druce J."/>
        </authorList>
    </citation>
    <scope>NUCLEOTIDE SEQUENCE</scope>
    <source>
        <strain evidence="2">UCB-OBI-ISO-001</strain>
        <tissue evidence="2">Gonad</tissue>
    </source>
</reference>
<feature type="transmembrane region" description="Helical" evidence="1">
    <location>
        <begin position="6"/>
        <end position="27"/>
    </location>
</feature>
<accession>A0A0L8GWT0</accession>
<keyword evidence="1" id="KW-0472">Membrane</keyword>
<dbReference type="EMBL" id="KQ420047">
    <property type="protein sequence ID" value="KOF81516.1"/>
    <property type="molecule type" value="Genomic_DNA"/>
</dbReference>
<evidence type="ECO:0000313" key="2">
    <source>
        <dbReference type="EMBL" id="KOF81516.1"/>
    </source>
</evidence>
<evidence type="ECO:0000256" key="1">
    <source>
        <dbReference type="SAM" id="Phobius"/>
    </source>
</evidence>
<sequence length="77" mass="8826">MTNLVSWLHVYTYFVLFLKIILSCLLYPLKWLFRVRGCTHPFPPIPEISFSYQTSSCPSPVILVILPPSPFSPPSLD</sequence>
<organism evidence="2">
    <name type="scientific">Octopus bimaculoides</name>
    <name type="common">California two-spotted octopus</name>
    <dbReference type="NCBI Taxonomy" id="37653"/>
    <lineage>
        <taxon>Eukaryota</taxon>
        <taxon>Metazoa</taxon>
        <taxon>Spiralia</taxon>
        <taxon>Lophotrochozoa</taxon>
        <taxon>Mollusca</taxon>
        <taxon>Cephalopoda</taxon>
        <taxon>Coleoidea</taxon>
        <taxon>Octopodiformes</taxon>
        <taxon>Octopoda</taxon>
        <taxon>Incirrata</taxon>
        <taxon>Octopodidae</taxon>
        <taxon>Octopus</taxon>
    </lineage>
</organism>
<gene>
    <name evidence="2" type="ORF">OCBIM_22026423mg</name>
</gene>
<proteinExistence type="predicted"/>
<name>A0A0L8GWT0_OCTBM</name>
<keyword evidence="1" id="KW-1133">Transmembrane helix</keyword>